<evidence type="ECO:0000256" key="4">
    <source>
        <dbReference type="ARBA" id="ARBA00022737"/>
    </source>
</evidence>
<evidence type="ECO:0000256" key="1">
    <source>
        <dbReference type="ARBA" id="ARBA00008110"/>
    </source>
</evidence>
<gene>
    <name evidence="7" type="ORF">J2X06_002963</name>
</gene>
<reference evidence="7 8" key="1">
    <citation type="submission" date="2023-07" db="EMBL/GenBank/DDBJ databases">
        <title>Sorghum-associated microbial communities from plants grown in Nebraska, USA.</title>
        <authorList>
            <person name="Schachtman D."/>
        </authorList>
    </citation>
    <scope>NUCLEOTIDE SEQUENCE [LARGE SCALE GENOMIC DNA]</scope>
    <source>
        <strain evidence="7 8">BE198</strain>
    </source>
</reference>
<dbReference type="EMBL" id="JAVDVY010000003">
    <property type="protein sequence ID" value="MDR7135745.1"/>
    <property type="molecule type" value="Genomic_DNA"/>
</dbReference>
<dbReference type="InterPro" id="IPR036388">
    <property type="entry name" value="WH-like_DNA-bd_sf"/>
</dbReference>
<dbReference type="Gene3D" id="1.10.10.10">
    <property type="entry name" value="Winged helix-like DNA-binding domain superfamily/Winged helix DNA-binding domain"/>
    <property type="match status" value="1"/>
</dbReference>
<evidence type="ECO:0000256" key="3">
    <source>
        <dbReference type="ARBA" id="ARBA00022505"/>
    </source>
</evidence>
<dbReference type="PIRSF" id="PIRSF005763">
    <property type="entry name" value="Txn_reg_ModE"/>
    <property type="match status" value="1"/>
</dbReference>
<dbReference type="PROSITE" id="PS51866">
    <property type="entry name" value="MOP"/>
    <property type="match status" value="2"/>
</dbReference>
<keyword evidence="8" id="KW-1185">Reference proteome</keyword>
<dbReference type="PANTHER" id="PTHR30432">
    <property type="entry name" value="TRANSCRIPTIONAL REGULATOR MODE"/>
    <property type="match status" value="1"/>
</dbReference>
<dbReference type="Proteomes" id="UP001251524">
    <property type="component" value="Unassembled WGS sequence"/>
</dbReference>
<keyword evidence="4" id="KW-0677">Repeat</keyword>
<dbReference type="InterPro" id="IPR016462">
    <property type="entry name" value="ModE"/>
</dbReference>
<dbReference type="SUPFAM" id="SSF50331">
    <property type="entry name" value="MOP-like"/>
    <property type="match status" value="2"/>
</dbReference>
<feature type="domain" description="Mop" evidence="6">
    <location>
        <begin position="128"/>
        <end position="194"/>
    </location>
</feature>
<proteinExistence type="inferred from homology"/>
<dbReference type="PANTHER" id="PTHR30432:SF1">
    <property type="entry name" value="DNA-BINDING TRANSCRIPTIONAL DUAL REGULATOR MODE"/>
    <property type="match status" value="1"/>
</dbReference>
<keyword evidence="3 5" id="KW-0500">Molybdenum</keyword>
<dbReference type="Pfam" id="PF00126">
    <property type="entry name" value="HTH_1"/>
    <property type="match status" value="1"/>
</dbReference>
<keyword evidence="2 5" id="KW-0813">Transport</keyword>
<organism evidence="7 8">
    <name type="scientific">Lysobacter niastensis</name>
    <dbReference type="NCBI Taxonomy" id="380629"/>
    <lineage>
        <taxon>Bacteria</taxon>
        <taxon>Pseudomonadati</taxon>
        <taxon>Pseudomonadota</taxon>
        <taxon>Gammaproteobacteria</taxon>
        <taxon>Lysobacterales</taxon>
        <taxon>Lysobacteraceae</taxon>
        <taxon>Lysobacter</taxon>
    </lineage>
</organism>
<feature type="domain" description="Mop" evidence="6">
    <location>
        <begin position="201"/>
        <end position="267"/>
    </location>
</feature>
<dbReference type="Pfam" id="PF03459">
    <property type="entry name" value="TOBE"/>
    <property type="match status" value="2"/>
</dbReference>
<dbReference type="InterPro" id="IPR008995">
    <property type="entry name" value="Mo/tungstate-bd_C_term_dom"/>
</dbReference>
<evidence type="ECO:0000256" key="5">
    <source>
        <dbReference type="PIRNR" id="PIRNR005763"/>
    </source>
</evidence>
<evidence type="ECO:0000256" key="2">
    <source>
        <dbReference type="ARBA" id="ARBA00022448"/>
    </source>
</evidence>
<dbReference type="InterPro" id="IPR036390">
    <property type="entry name" value="WH_DNA-bd_sf"/>
</dbReference>
<dbReference type="InterPro" id="IPR051815">
    <property type="entry name" value="Molybdate_resp_trans_reg"/>
</dbReference>
<dbReference type="SUPFAM" id="SSF46785">
    <property type="entry name" value="Winged helix' DNA-binding domain"/>
    <property type="match status" value="1"/>
</dbReference>
<dbReference type="Gene3D" id="2.40.50.100">
    <property type="match status" value="2"/>
</dbReference>
<evidence type="ECO:0000313" key="8">
    <source>
        <dbReference type="Proteomes" id="UP001251524"/>
    </source>
</evidence>
<dbReference type="InterPro" id="IPR000847">
    <property type="entry name" value="LysR_HTH_N"/>
</dbReference>
<dbReference type="NCBIfam" id="TIGR00638">
    <property type="entry name" value="Mop"/>
    <property type="match status" value="2"/>
</dbReference>
<accession>A0ABU1WEG6</accession>
<comment type="caution">
    <text evidence="7">The sequence shown here is derived from an EMBL/GenBank/DDBJ whole genome shotgun (WGS) entry which is preliminary data.</text>
</comment>
<dbReference type="RefSeq" id="WP_310063709.1">
    <property type="nucleotide sequence ID" value="NZ_JAVDVY010000003.1"/>
</dbReference>
<dbReference type="InterPro" id="IPR004606">
    <property type="entry name" value="Mop_domain"/>
</dbReference>
<comment type="similarity">
    <text evidence="1 5">Belongs to the ModE family.</text>
</comment>
<evidence type="ECO:0000259" key="6">
    <source>
        <dbReference type="PROSITE" id="PS51866"/>
    </source>
</evidence>
<name>A0ABU1WEG6_9GAMM</name>
<dbReference type="InterPro" id="IPR005116">
    <property type="entry name" value="Transp-assoc_OB_typ1"/>
</dbReference>
<evidence type="ECO:0000313" key="7">
    <source>
        <dbReference type="EMBL" id="MDR7135745.1"/>
    </source>
</evidence>
<sequence>MSRSAFRINSAITVESRHGAAVGKRWMELLAAIGSERSITAAAKSVGMSYKAAWDAVEAMNNLADRALVERAVGGKGGGGTRLTANGERLVAIYREVESENTRFLERLNARIAGAESELKLIGRLTMLTSARNHLAGKVVHIATGAVNDEVELELSGGDRVVAIITHESLEHMNLKLGDSAIALIKASSVIVAGDDGTSMKLSARNQLKGTITRVEPGAVNAEVVIALSGGNSVAAIITNTSASEMKLAEGMAVTAIFKASSVILGVGA</sequence>
<protein>
    <submittedName>
        <fullName evidence="7">Molybdate transport system regulatory protein</fullName>
    </submittedName>
</protein>